<sequence>MSHLATTHPSCGQPTGICCFHALAPPNQCSPALAVHPELPFGASVSTRLCAERTDASLLLSCFHRVLRLVIFAAGTCSASRRNLENAIPSGTAPAHGEGCGHAGGARRSAGSGSRHHERDTRAKHPNLWGQRASGLKTRPHGCYLL</sequence>
<proteinExistence type="predicted"/>
<evidence type="ECO:0000256" key="1">
    <source>
        <dbReference type="SAM" id="MobiDB-lite"/>
    </source>
</evidence>
<accession>R0KT96</accession>
<dbReference type="EMBL" id="KB743963">
    <property type="protein sequence ID" value="EOA96503.1"/>
    <property type="molecule type" value="Genomic_DNA"/>
</dbReference>
<evidence type="ECO:0000313" key="2">
    <source>
        <dbReference type="EMBL" id="EOA96503.1"/>
    </source>
</evidence>
<feature type="region of interest" description="Disordered" evidence="1">
    <location>
        <begin position="92"/>
        <end position="134"/>
    </location>
</feature>
<keyword evidence="3" id="KW-1185">Reference proteome</keyword>
<evidence type="ECO:0000313" key="3">
    <source>
        <dbReference type="Proteomes" id="UP000296049"/>
    </source>
</evidence>
<reference evidence="3" key="1">
    <citation type="journal article" date="2013" name="Nat. Genet.">
        <title>The duck genome and transcriptome provide insight into an avian influenza virus reservoir species.</title>
        <authorList>
            <person name="Huang Y."/>
            <person name="Li Y."/>
            <person name="Burt D.W."/>
            <person name="Chen H."/>
            <person name="Zhang Y."/>
            <person name="Qian W."/>
            <person name="Kim H."/>
            <person name="Gan S."/>
            <person name="Zhao Y."/>
            <person name="Li J."/>
            <person name="Yi K."/>
            <person name="Feng H."/>
            <person name="Zhu P."/>
            <person name="Li B."/>
            <person name="Liu Q."/>
            <person name="Fairley S."/>
            <person name="Magor K.E."/>
            <person name="Du Z."/>
            <person name="Hu X."/>
            <person name="Goodman L."/>
            <person name="Tafer H."/>
            <person name="Vignal A."/>
            <person name="Lee T."/>
            <person name="Kim K.W."/>
            <person name="Sheng Z."/>
            <person name="An Y."/>
            <person name="Searle S."/>
            <person name="Herrero J."/>
            <person name="Groenen M.A."/>
            <person name="Crooijmans R.P."/>
            <person name="Faraut T."/>
            <person name="Cai Q."/>
            <person name="Webster R.G."/>
            <person name="Aldridge J.R."/>
            <person name="Warren W.C."/>
            <person name="Bartschat S."/>
            <person name="Kehr S."/>
            <person name="Marz M."/>
            <person name="Stadler P.F."/>
            <person name="Smith J."/>
            <person name="Kraus R.H."/>
            <person name="Zhao Y."/>
            <person name="Ren L."/>
            <person name="Fei J."/>
            <person name="Morisson M."/>
            <person name="Kaiser P."/>
            <person name="Griffin D.K."/>
            <person name="Rao M."/>
            <person name="Pitel F."/>
            <person name="Wang J."/>
            <person name="Li N."/>
        </authorList>
    </citation>
    <scope>NUCLEOTIDE SEQUENCE [LARGE SCALE GENOMIC DNA]</scope>
</reference>
<dbReference type="AlphaFoldDB" id="R0KT96"/>
<name>R0KT96_ANAPL</name>
<organism evidence="2 3">
    <name type="scientific">Anas platyrhynchos</name>
    <name type="common">Mallard</name>
    <name type="synonym">Anas boschas</name>
    <dbReference type="NCBI Taxonomy" id="8839"/>
    <lineage>
        <taxon>Eukaryota</taxon>
        <taxon>Metazoa</taxon>
        <taxon>Chordata</taxon>
        <taxon>Craniata</taxon>
        <taxon>Vertebrata</taxon>
        <taxon>Euteleostomi</taxon>
        <taxon>Archelosauria</taxon>
        <taxon>Archosauria</taxon>
        <taxon>Dinosauria</taxon>
        <taxon>Saurischia</taxon>
        <taxon>Theropoda</taxon>
        <taxon>Coelurosauria</taxon>
        <taxon>Aves</taxon>
        <taxon>Neognathae</taxon>
        <taxon>Galloanserae</taxon>
        <taxon>Anseriformes</taxon>
        <taxon>Anatidae</taxon>
        <taxon>Anatinae</taxon>
        <taxon>Anas</taxon>
    </lineage>
</organism>
<protein>
    <submittedName>
        <fullName evidence="2">Uncharacterized protein</fullName>
    </submittedName>
</protein>
<dbReference type="Proteomes" id="UP000296049">
    <property type="component" value="Unassembled WGS sequence"/>
</dbReference>
<gene>
    <name evidence="2" type="ORF">Anapl_10879</name>
</gene>